<proteinExistence type="predicted"/>
<evidence type="ECO:0000313" key="2">
    <source>
        <dbReference type="Proteomes" id="UP001327027"/>
    </source>
</evidence>
<evidence type="ECO:0008006" key="3">
    <source>
        <dbReference type="Google" id="ProtNLM"/>
    </source>
</evidence>
<dbReference type="RefSeq" id="WP_324179105.1">
    <property type="nucleotide sequence ID" value="NZ_BAABAW010000008.1"/>
</dbReference>
<sequence>MKKILYRILFYLICITEVFASINPPGNSFFSTHDEVIFSKAEVLNEYTARIPFKLIDHLIVVEAEVLDKKGDFIIDTGSETLILNEVHFPLKKRFYSKKKRTSGVIAVMDDTFEKNVKDFILQNFNLKNKVSDIVNLSHIEKAKKMHLLGVIGYNILKDYEIFIDMHLNQITLSKVNKHGDLLDKNVYAEKIIDSINFNLKKHTIVINGKVDNEEVRFGLDSAAEFNQINKKVDKKVLKHFYPKRRLVLMGASNDKIEVLAGKLFRVKLSETVYFGPMYTVLTNLNKMNEAFGTNLDGVLGYEFFQQKRTIINYQKEKLYFVKYPILRH</sequence>
<organism evidence="1 2">
    <name type="scientific">Aquimarina gracilis</name>
    <dbReference type="NCBI Taxonomy" id="874422"/>
    <lineage>
        <taxon>Bacteria</taxon>
        <taxon>Pseudomonadati</taxon>
        <taxon>Bacteroidota</taxon>
        <taxon>Flavobacteriia</taxon>
        <taxon>Flavobacteriales</taxon>
        <taxon>Flavobacteriaceae</taxon>
        <taxon>Aquimarina</taxon>
    </lineage>
</organism>
<dbReference type="Gene3D" id="2.40.70.10">
    <property type="entry name" value="Acid Proteases"/>
    <property type="match status" value="2"/>
</dbReference>
<evidence type="ECO:0000313" key="1">
    <source>
        <dbReference type="EMBL" id="MEB3345070.1"/>
    </source>
</evidence>
<gene>
    <name evidence="1" type="ORF">U6A24_06340</name>
</gene>
<name>A0ABU5ZSS9_9FLAO</name>
<protein>
    <recommendedName>
        <fullName evidence="3">Aspartyl protease</fullName>
    </recommendedName>
</protein>
<dbReference type="EMBL" id="JAYKLX010000003">
    <property type="protein sequence ID" value="MEB3345070.1"/>
    <property type="molecule type" value="Genomic_DNA"/>
</dbReference>
<reference evidence="1 2" key="1">
    <citation type="journal article" date="2013" name="Int. J. Syst. Evol. Microbiol.">
        <title>Aquimarina gracilis sp. nov., isolated from the gut microflora of a mussel, Mytilus coruscus, and emended description of Aquimarina spongiae.</title>
        <authorList>
            <person name="Park S.C."/>
            <person name="Choe H.N."/>
            <person name="Baik K.S."/>
            <person name="Seong C.N."/>
        </authorList>
    </citation>
    <scope>NUCLEOTIDE SEQUENCE [LARGE SCALE GENOMIC DNA]</scope>
    <source>
        <strain evidence="1 2">PSC32</strain>
    </source>
</reference>
<dbReference type="InterPro" id="IPR021109">
    <property type="entry name" value="Peptidase_aspartic_dom_sf"/>
</dbReference>
<dbReference type="Proteomes" id="UP001327027">
    <property type="component" value="Unassembled WGS sequence"/>
</dbReference>
<comment type="caution">
    <text evidence="1">The sequence shown here is derived from an EMBL/GenBank/DDBJ whole genome shotgun (WGS) entry which is preliminary data.</text>
</comment>
<keyword evidence="2" id="KW-1185">Reference proteome</keyword>
<accession>A0ABU5ZSS9</accession>